<evidence type="ECO:0000313" key="2">
    <source>
        <dbReference type="Proteomes" id="UP000319817"/>
    </source>
</evidence>
<sequence>MQAVFNSPVAATQRKQLAGTRPVRTNACDRVGHICRSITVDDACSLNPDRLGETWPVEIALQARTGLQESNFNATVSFVDIANFIKLISQERGLPPFLLDPFLLQTESRDVFSHLTGSWGGTNLFPVLFATT</sequence>
<dbReference type="AlphaFoldDB" id="A0A517P122"/>
<protein>
    <submittedName>
        <fullName evidence="1">Uncharacterized protein</fullName>
    </submittedName>
</protein>
<proteinExistence type="predicted"/>
<reference evidence="1 2" key="1">
    <citation type="submission" date="2019-02" db="EMBL/GenBank/DDBJ databases">
        <title>Deep-cultivation of Planctomycetes and their phenomic and genomic characterization uncovers novel biology.</title>
        <authorList>
            <person name="Wiegand S."/>
            <person name="Jogler M."/>
            <person name="Boedeker C."/>
            <person name="Pinto D."/>
            <person name="Vollmers J."/>
            <person name="Rivas-Marin E."/>
            <person name="Kohn T."/>
            <person name="Peeters S.H."/>
            <person name="Heuer A."/>
            <person name="Rast P."/>
            <person name="Oberbeckmann S."/>
            <person name="Bunk B."/>
            <person name="Jeske O."/>
            <person name="Meyerdierks A."/>
            <person name="Storesund J.E."/>
            <person name="Kallscheuer N."/>
            <person name="Luecker S."/>
            <person name="Lage O.M."/>
            <person name="Pohl T."/>
            <person name="Merkel B.J."/>
            <person name="Hornburger P."/>
            <person name="Mueller R.-W."/>
            <person name="Bruemmer F."/>
            <person name="Labrenz M."/>
            <person name="Spormann A.M."/>
            <person name="Op den Camp H."/>
            <person name="Overmann J."/>
            <person name="Amann R."/>
            <person name="Jetten M.S.M."/>
            <person name="Mascher T."/>
            <person name="Medema M.H."/>
            <person name="Devos D.P."/>
            <person name="Kaster A.-K."/>
            <person name="Ovreas L."/>
            <person name="Rohde M."/>
            <person name="Galperin M.Y."/>
            <person name="Jogler C."/>
        </authorList>
    </citation>
    <scope>NUCLEOTIDE SEQUENCE [LARGE SCALE GENOMIC DNA]</scope>
    <source>
        <strain evidence="1 2">K23_9</strain>
    </source>
</reference>
<gene>
    <name evidence="1" type="ORF">K239x_50900</name>
</gene>
<accession>A0A517P122</accession>
<dbReference type="Proteomes" id="UP000319817">
    <property type="component" value="Chromosome"/>
</dbReference>
<organism evidence="1 2">
    <name type="scientific">Stieleria marina</name>
    <dbReference type="NCBI Taxonomy" id="1930275"/>
    <lineage>
        <taxon>Bacteria</taxon>
        <taxon>Pseudomonadati</taxon>
        <taxon>Planctomycetota</taxon>
        <taxon>Planctomycetia</taxon>
        <taxon>Pirellulales</taxon>
        <taxon>Pirellulaceae</taxon>
        <taxon>Stieleria</taxon>
    </lineage>
</organism>
<dbReference type="EMBL" id="CP036526">
    <property type="protein sequence ID" value="QDT13074.1"/>
    <property type="molecule type" value="Genomic_DNA"/>
</dbReference>
<evidence type="ECO:0000313" key="1">
    <source>
        <dbReference type="EMBL" id="QDT13074.1"/>
    </source>
</evidence>
<keyword evidence="2" id="KW-1185">Reference proteome</keyword>
<name>A0A517P122_9BACT</name>